<evidence type="ECO:0000256" key="10">
    <source>
        <dbReference type="ARBA" id="ARBA00022975"/>
    </source>
</evidence>
<protein>
    <recommendedName>
        <fullName evidence="7 14">Dihydroorotate dehydrogenase (quinone)</fullName>
        <ecNumber evidence="6 14">1.3.5.2</ecNumber>
    </recommendedName>
</protein>
<evidence type="ECO:0000256" key="2">
    <source>
        <dbReference type="ARBA" id="ARBA00003125"/>
    </source>
</evidence>
<evidence type="ECO:0000256" key="9">
    <source>
        <dbReference type="ARBA" id="ARBA00022643"/>
    </source>
</evidence>
<dbReference type="PROSITE" id="PS00912">
    <property type="entry name" value="DHODEHASE_2"/>
    <property type="match status" value="1"/>
</dbReference>
<evidence type="ECO:0000256" key="11">
    <source>
        <dbReference type="ARBA" id="ARBA00023002"/>
    </source>
</evidence>
<dbReference type="InterPro" id="IPR050074">
    <property type="entry name" value="DHO_dehydrogenase"/>
</dbReference>
<name>A0A2S6N4E0_RHOGL</name>
<dbReference type="InterPro" id="IPR005720">
    <property type="entry name" value="Dihydroorotate_DH_cat"/>
</dbReference>
<dbReference type="EMBL" id="NHRY01000226">
    <property type="protein sequence ID" value="PPQ29493.1"/>
    <property type="molecule type" value="Genomic_DNA"/>
</dbReference>
<keyword evidence="9" id="KW-0288">FMN</keyword>
<dbReference type="EC" id="1.3.5.2" evidence="6 14"/>
<keyword evidence="17" id="KW-1185">Reference proteome</keyword>
<evidence type="ECO:0000256" key="12">
    <source>
        <dbReference type="ARBA" id="ARBA00023136"/>
    </source>
</evidence>
<evidence type="ECO:0000256" key="1">
    <source>
        <dbReference type="ARBA" id="ARBA00001917"/>
    </source>
</evidence>
<organism evidence="16 17">
    <name type="scientific">Rhodopila globiformis</name>
    <name type="common">Rhodopseudomonas globiformis</name>
    <dbReference type="NCBI Taxonomy" id="1071"/>
    <lineage>
        <taxon>Bacteria</taxon>
        <taxon>Pseudomonadati</taxon>
        <taxon>Pseudomonadota</taxon>
        <taxon>Alphaproteobacteria</taxon>
        <taxon>Acetobacterales</taxon>
        <taxon>Acetobacteraceae</taxon>
        <taxon>Rhodopila</taxon>
    </lineage>
</organism>
<evidence type="ECO:0000256" key="8">
    <source>
        <dbReference type="ARBA" id="ARBA00022630"/>
    </source>
</evidence>
<evidence type="ECO:0000259" key="15">
    <source>
        <dbReference type="Pfam" id="PF01180"/>
    </source>
</evidence>
<dbReference type="NCBIfam" id="TIGR01036">
    <property type="entry name" value="pyrD_sub2"/>
    <property type="match status" value="1"/>
</dbReference>
<dbReference type="PANTHER" id="PTHR48109">
    <property type="entry name" value="DIHYDROOROTATE DEHYDROGENASE (QUINONE), MITOCHONDRIAL-RELATED"/>
    <property type="match status" value="1"/>
</dbReference>
<comment type="cofactor">
    <cofactor evidence="1">
        <name>FMN</name>
        <dbReference type="ChEBI" id="CHEBI:58210"/>
    </cofactor>
</comment>
<comment type="subcellular location">
    <subcellularLocation>
        <location evidence="3">Membrane</location>
    </subcellularLocation>
</comment>
<accession>A0A2S6N4E0</accession>
<dbReference type="Gene3D" id="3.20.20.70">
    <property type="entry name" value="Aldolase class I"/>
    <property type="match status" value="1"/>
</dbReference>
<reference evidence="16 17" key="1">
    <citation type="journal article" date="2018" name="Arch. Microbiol.">
        <title>New insights into the metabolic potential of the phototrophic purple bacterium Rhodopila globiformis DSM 161(T) from its draft genome sequence and evidence for a vanadium-dependent nitrogenase.</title>
        <authorList>
            <person name="Imhoff J.F."/>
            <person name="Rahn T."/>
            <person name="Kunzel S."/>
            <person name="Neulinger S.C."/>
        </authorList>
    </citation>
    <scope>NUCLEOTIDE SEQUENCE [LARGE SCALE GENOMIC DNA]</scope>
    <source>
        <strain evidence="16 17">DSM 161</strain>
    </source>
</reference>
<dbReference type="Proteomes" id="UP000239724">
    <property type="component" value="Unassembled WGS sequence"/>
</dbReference>
<evidence type="ECO:0000256" key="3">
    <source>
        <dbReference type="ARBA" id="ARBA00004370"/>
    </source>
</evidence>
<feature type="domain" description="Dihydroorotate dehydrogenase catalytic" evidence="15">
    <location>
        <begin position="45"/>
        <end position="331"/>
    </location>
</feature>
<dbReference type="AlphaFoldDB" id="A0A2S6N4E0"/>
<proteinExistence type="inferred from homology"/>
<comment type="similarity">
    <text evidence="5">Belongs to the dihydroorotate dehydrogenase family. Type 2 subfamily.</text>
</comment>
<keyword evidence="12" id="KW-0472">Membrane</keyword>
<dbReference type="NCBIfam" id="NF003652">
    <property type="entry name" value="PRK05286.2-5"/>
    <property type="match status" value="1"/>
</dbReference>
<gene>
    <name evidence="16" type="ORF">CCS01_21355</name>
</gene>
<comment type="caution">
    <text evidence="16">The sequence shown here is derived from an EMBL/GenBank/DDBJ whole genome shotgun (WGS) entry which is preliminary data.</text>
</comment>
<dbReference type="InterPro" id="IPR013785">
    <property type="entry name" value="Aldolase_TIM"/>
</dbReference>
<dbReference type="OrthoDB" id="9802377at2"/>
<dbReference type="CDD" id="cd04738">
    <property type="entry name" value="DHOD_2_like"/>
    <property type="match status" value="1"/>
</dbReference>
<dbReference type="InterPro" id="IPR005719">
    <property type="entry name" value="Dihydroorotate_DH_2"/>
</dbReference>
<dbReference type="UniPathway" id="UPA00070">
    <property type="reaction ID" value="UER00946"/>
</dbReference>
<comment type="function">
    <text evidence="2">Catalyzes the conversion of dihydroorotate to orotate with quinone as electron acceptor.</text>
</comment>
<keyword evidence="11" id="KW-0560">Oxidoreductase</keyword>
<dbReference type="GO" id="GO:0106430">
    <property type="term" value="F:dihydroorotate dehydrogenase (quinone) activity"/>
    <property type="evidence" value="ECO:0007669"/>
    <property type="project" value="UniProtKB-EC"/>
</dbReference>
<keyword evidence="10" id="KW-0665">Pyrimidine biosynthesis</keyword>
<dbReference type="InterPro" id="IPR012135">
    <property type="entry name" value="Dihydroorotate_DH_1_2"/>
</dbReference>
<sequence length="354" mass="37060">MLSTLSSLALPVLHRLDPEQAHNLALRALSLRLPPAAPAADHPALGVTVLGRRFSNPIGLAAGFDKNAVAGAALMRLGFGFVETGTVTPRPQPGNPRPRLFRLTEDQAVINRMGFNNDGLAAYLRNLGRLQARTVPLGANVGINKQGAEPVRDYPALIQAVAPLVDYAVINVSSPNTPGLRDLQSEAQLRAILKAVAGVANRPPILVKIAPDLSQDGLAAVVETCVAEGAQGLIVGNTTISRPPGLVSRHARESGGLSGQPLLALSTAMLARASLLARGRLVLIGVGGIFTGRDALAKIQAGASLVQLYTSFIYQGPALIPRLKMELRAALRDGGFNSVQDAVGTRAKELAEQI</sequence>
<evidence type="ECO:0000256" key="4">
    <source>
        <dbReference type="ARBA" id="ARBA00005161"/>
    </source>
</evidence>
<evidence type="ECO:0000256" key="13">
    <source>
        <dbReference type="ARBA" id="ARBA00048639"/>
    </source>
</evidence>
<dbReference type="PROSITE" id="PS00911">
    <property type="entry name" value="DHODEHASE_1"/>
    <property type="match status" value="1"/>
</dbReference>
<comment type="catalytic activity">
    <reaction evidence="13">
        <text>(S)-dihydroorotate + a quinone = orotate + a quinol</text>
        <dbReference type="Rhea" id="RHEA:30187"/>
        <dbReference type="ChEBI" id="CHEBI:24646"/>
        <dbReference type="ChEBI" id="CHEBI:30839"/>
        <dbReference type="ChEBI" id="CHEBI:30864"/>
        <dbReference type="ChEBI" id="CHEBI:132124"/>
        <dbReference type="EC" id="1.3.5.2"/>
    </reaction>
</comment>
<dbReference type="PANTHER" id="PTHR48109:SF4">
    <property type="entry name" value="DIHYDROOROTATE DEHYDROGENASE (QUINONE), MITOCHONDRIAL"/>
    <property type="match status" value="1"/>
</dbReference>
<dbReference type="InterPro" id="IPR001295">
    <property type="entry name" value="Dihydroorotate_DH_CS"/>
</dbReference>
<evidence type="ECO:0000256" key="7">
    <source>
        <dbReference type="ARBA" id="ARBA00018366"/>
    </source>
</evidence>
<dbReference type="GO" id="GO:0006207">
    <property type="term" value="P:'de novo' pyrimidine nucleobase biosynthetic process"/>
    <property type="evidence" value="ECO:0007669"/>
    <property type="project" value="UniProtKB-UniRule"/>
</dbReference>
<evidence type="ECO:0000313" key="16">
    <source>
        <dbReference type="EMBL" id="PPQ29493.1"/>
    </source>
</evidence>
<comment type="pathway">
    <text evidence="4">Pyrimidine metabolism; UMP biosynthesis via de novo pathway; orotate from (S)-dihydroorotate (quinone route): step 1/1.</text>
</comment>
<dbReference type="Pfam" id="PF01180">
    <property type="entry name" value="DHO_dh"/>
    <property type="match status" value="1"/>
</dbReference>
<evidence type="ECO:0000256" key="5">
    <source>
        <dbReference type="ARBA" id="ARBA00005359"/>
    </source>
</evidence>
<dbReference type="GO" id="GO:0005737">
    <property type="term" value="C:cytoplasm"/>
    <property type="evidence" value="ECO:0007669"/>
    <property type="project" value="InterPro"/>
</dbReference>
<dbReference type="GO" id="GO:0016020">
    <property type="term" value="C:membrane"/>
    <property type="evidence" value="ECO:0007669"/>
    <property type="project" value="UniProtKB-SubCell"/>
</dbReference>
<evidence type="ECO:0000256" key="14">
    <source>
        <dbReference type="NCBIfam" id="TIGR01036"/>
    </source>
</evidence>
<dbReference type="SUPFAM" id="SSF51395">
    <property type="entry name" value="FMN-linked oxidoreductases"/>
    <property type="match status" value="1"/>
</dbReference>
<dbReference type="PIRSF" id="PIRSF000164">
    <property type="entry name" value="DHO_oxidase"/>
    <property type="match status" value="1"/>
</dbReference>
<dbReference type="GO" id="GO:0044205">
    <property type="term" value="P:'de novo' UMP biosynthetic process"/>
    <property type="evidence" value="ECO:0007669"/>
    <property type="project" value="UniProtKB-UniPathway"/>
</dbReference>
<dbReference type="RefSeq" id="WP_104520847.1">
    <property type="nucleotide sequence ID" value="NZ_NHRY01000226.1"/>
</dbReference>
<dbReference type="NCBIfam" id="NF003645">
    <property type="entry name" value="PRK05286.1-2"/>
    <property type="match status" value="1"/>
</dbReference>
<keyword evidence="8" id="KW-0285">Flavoprotein</keyword>
<evidence type="ECO:0000256" key="6">
    <source>
        <dbReference type="ARBA" id="ARBA00012791"/>
    </source>
</evidence>
<evidence type="ECO:0000313" key="17">
    <source>
        <dbReference type="Proteomes" id="UP000239724"/>
    </source>
</evidence>